<sequence length="154" mass="17812">MRFRKLKKNINTTDKKEQQKLTYAPYSYRVKAFITDLFMIYVPILYIITYIVLGGKDDFQSSQFGPLIGVTLYGLIYAVLLSKFGHTPGKKAYEMRVVDDRSGKNISFFRAAARFIAFLFTATTLLGLFLPFYRRDKKALHDIICKTIVVVEKK</sequence>
<keyword evidence="4 6" id="KW-1133">Transmembrane helix</keyword>
<evidence type="ECO:0000256" key="5">
    <source>
        <dbReference type="ARBA" id="ARBA00023136"/>
    </source>
</evidence>
<evidence type="ECO:0000256" key="3">
    <source>
        <dbReference type="ARBA" id="ARBA00022692"/>
    </source>
</evidence>
<dbReference type="AlphaFoldDB" id="A0A4U2Z5K3"/>
<dbReference type="PANTHER" id="PTHR36115">
    <property type="entry name" value="PROLINE-RICH ANTIGEN HOMOLOG-RELATED"/>
    <property type="match status" value="1"/>
</dbReference>
<dbReference type="GO" id="GO:0005886">
    <property type="term" value="C:plasma membrane"/>
    <property type="evidence" value="ECO:0007669"/>
    <property type="project" value="UniProtKB-SubCell"/>
</dbReference>
<evidence type="ECO:0000313" key="9">
    <source>
        <dbReference type="Proteomes" id="UP000309561"/>
    </source>
</evidence>
<organism evidence="8 9">
    <name type="scientific">Sulfurimonas crateris</name>
    <dbReference type="NCBI Taxonomy" id="2574727"/>
    <lineage>
        <taxon>Bacteria</taxon>
        <taxon>Pseudomonadati</taxon>
        <taxon>Campylobacterota</taxon>
        <taxon>Epsilonproteobacteria</taxon>
        <taxon>Campylobacterales</taxon>
        <taxon>Sulfurimonadaceae</taxon>
        <taxon>Sulfurimonas</taxon>
    </lineage>
</organism>
<feature type="transmembrane region" description="Helical" evidence="6">
    <location>
        <begin position="64"/>
        <end position="81"/>
    </location>
</feature>
<name>A0A4U2Z5K3_9BACT</name>
<dbReference type="InterPro" id="IPR010432">
    <property type="entry name" value="RDD"/>
</dbReference>
<protein>
    <submittedName>
        <fullName evidence="8">RDD family protein</fullName>
    </submittedName>
</protein>
<keyword evidence="2" id="KW-1003">Cell membrane</keyword>
<evidence type="ECO:0000259" key="7">
    <source>
        <dbReference type="Pfam" id="PF06271"/>
    </source>
</evidence>
<feature type="transmembrane region" description="Helical" evidence="6">
    <location>
        <begin position="111"/>
        <end position="133"/>
    </location>
</feature>
<gene>
    <name evidence="8" type="ORF">FCU45_09835</name>
</gene>
<reference evidence="8 9" key="1">
    <citation type="submission" date="2019-04" db="EMBL/GenBank/DDBJ databases">
        <title>Sulfurimonas crateris sp. nov. a facultative anaerobic sulfur-oxidizing chemolithautotrophic bacterium isolated from a terrestrial mud vulcano.</title>
        <authorList>
            <person name="Ratnikova N.M."/>
            <person name="Slobodkin A.I."/>
            <person name="Merkel A.Y."/>
            <person name="Novikov A."/>
            <person name="Bonch-Osmolovskaya E.A."/>
            <person name="Slobodkina G.B."/>
        </authorList>
    </citation>
    <scope>NUCLEOTIDE SEQUENCE [LARGE SCALE GENOMIC DNA]</scope>
    <source>
        <strain evidence="8 9">SN118</strain>
    </source>
</reference>
<dbReference type="Pfam" id="PF06271">
    <property type="entry name" value="RDD"/>
    <property type="match status" value="1"/>
</dbReference>
<evidence type="ECO:0000256" key="1">
    <source>
        <dbReference type="ARBA" id="ARBA00004651"/>
    </source>
</evidence>
<comment type="subcellular location">
    <subcellularLocation>
        <location evidence="1">Cell membrane</location>
        <topology evidence="1">Multi-pass membrane protein</topology>
    </subcellularLocation>
</comment>
<dbReference type="RefSeq" id="WP_137014778.1">
    <property type="nucleotide sequence ID" value="NZ_SZPX01000007.1"/>
</dbReference>
<evidence type="ECO:0000313" key="8">
    <source>
        <dbReference type="EMBL" id="TKI68702.1"/>
    </source>
</evidence>
<keyword evidence="5 6" id="KW-0472">Membrane</keyword>
<dbReference type="PANTHER" id="PTHR36115:SF4">
    <property type="entry name" value="MEMBRANE PROTEIN"/>
    <property type="match status" value="1"/>
</dbReference>
<feature type="transmembrane region" description="Helical" evidence="6">
    <location>
        <begin position="33"/>
        <end position="52"/>
    </location>
</feature>
<dbReference type="EMBL" id="SZPX01000007">
    <property type="protein sequence ID" value="TKI68702.1"/>
    <property type="molecule type" value="Genomic_DNA"/>
</dbReference>
<keyword evidence="9" id="KW-1185">Reference proteome</keyword>
<accession>A0A4U2Z5K3</accession>
<evidence type="ECO:0000256" key="4">
    <source>
        <dbReference type="ARBA" id="ARBA00022989"/>
    </source>
</evidence>
<dbReference type="OrthoDB" id="5349007at2"/>
<keyword evidence="3 6" id="KW-0812">Transmembrane</keyword>
<dbReference type="InterPro" id="IPR051791">
    <property type="entry name" value="Pra-immunoreactive"/>
</dbReference>
<feature type="domain" description="RDD" evidence="7">
    <location>
        <begin position="23"/>
        <end position="146"/>
    </location>
</feature>
<evidence type="ECO:0000256" key="6">
    <source>
        <dbReference type="SAM" id="Phobius"/>
    </source>
</evidence>
<proteinExistence type="predicted"/>
<comment type="caution">
    <text evidence="8">The sequence shown here is derived from an EMBL/GenBank/DDBJ whole genome shotgun (WGS) entry which is preliminary data.</text>
</comment>
<dbReference type="Proteomes" id="UP000309561">
    <property type="component" value="Unassembled WGS sequence"/>
</dbReference>
<evidence type="ECO:0000256" key="2">
    <source>
        <dbReference type="ARBA" id="ARBA00022475"/>
    </source>
</evidence>